<evidence type="ECO:0000256" key="3">
    <source>
        <dbReference type="ARBA" id="ARBA00022692"/>
    </source>
</evidence>
<dbReference type="GO" id="GO:0022857">
    <property type="term" value="F:transmembrane transporter activity"/>
    <property type="evidence" value="ECO:0007669"/>
    <property type="project" value="InterPro"/>
</dbReference>
<dbReference type="AlphaFoldDB" id="A0A914EKX8"/>
<keyword evidence="3 6" id="KW-0812">Transmembrane</keyword>
<keyword evidence="4 6" id="KW-1133">Transmembrane helix</keyword>
<dbReference type="InterPro" id="IPR020846">
    <property type="entry name" value="MFS_dom"/>
</dbReference>
<dbReference type="PANTHER" id="PTHR23506:SF23">
    <property type="entry name" value="GH10249P"/>
    <property type="match status" value="1"/>
</dbReference>
<reference evidence="9" key="1">
    <citation type="submission" date="2022-11" db="UniProtKB">
        <authorList>
            <consortium name="WormBaseParasite"/>
        </authorList>
    </citation>
    <scope>IDENTIFICATION</scope>
</reference>
<feature type="transmembrane region" description="Helical" evidence="6">
    <location>
        <begin position="235"/>
        <end position="256"/>
    </location>
</feature>
<feature type="domain" description="Major facilitator superfamily (MFS) profile" evidence="7">
    <location>
        <begin position="1"/>
        <end position="291"/>
    </location>
</feature>
<evidence type="ECO:0000256" key="5">
    <source>
        <dbReference type="ARBA" id="ARBA00023136"/>
    </source>
</evidence>
<organism evidence="8 9">
    <name type="scientific">Acrobeloides nanus</name>
    <dbReference type="NCBI Taxonomy" id="290746"/>
    <lineage>
        <taxon>Eukaryota</taxon>
        <taxon>Metazoa</taxon>
        <taxon>Ecdysozoa</taxon>
        <taxon>Nematoda</taxon>
        <taxon>Chromadorea</taxon>
        <taxon>Rhabditida</taxon>
        <taxon>Tylenchina</taxon>
        <taxon>Cephalobomorpha</taxon>
        <taxon>Cephaloboidea</taxon>
        <taxon>Cephalobidae</taxon>
        <taxon>Acrobeloides</taxon>
    </lineage>
</organism>
<dbReference type="InterPro" id="IPR036259">
    <property type="entry name" value="MFS_trans_sf"/>
</dbReference>
<evidence type="ECO:0000256" key="1">
    <source>
        <dbReference type="ARBA" id="ARBA00004141"/>
    </source>
</evidence>
<evidence type="ECO:0000313" key="8">
    <source>
        <dbReference type="Proteomes" id="UP000887540"/>
    </source>
</evidence>
<proteinExistence type="predicted"/>
<dbReference type="Gene3D" id="1.20.1250.20">
    <property type="entry name" value="MFS general substrate transporter like domains"/>
    <property type="match status" value="2"/>
</dbReference>
<dbReference type="InterPro" id="IPR050930">
    <property type="entry name" value="MFS_Vesicular_Transporter"/>
</dbReference>
<feature type="transmembrane region" description="Helical" evidence="6">
    <location>
        <begin position="268"/>
        <end position="286"/>
    </location>
</feature>
<evidence type="ECO:0000256" key="4">
    <source>
        <dbReference type="ARBA" id="ARBA00022989"/>
    </source>
</evidence>
<evidence type="ECO:0000259" key="7">
    <source>
        <dbReference type="PROSITE" id="PS50850"/>
    </source>
</evidence>
<comment type="subcellular location">
    <subcellularLocation>
        <location evidence="1">Membrane</location>
        <topology evidence="1">Multi-pass membrane protein</topology>
    </subcellularLocation>
</comment>
<evidence type="ECO:0000313" key="9">
    <source>
        <dbReference type="WBParaSite" id="ACRNAN_scaffold920.g24663.t1"/>
    </source>
</evidence>
<sequence>MICFTRGLQGIGSALASTSGLGVLAVTYTNDDERSNAMGIAFGGIALGIVLGPVYGSILYEYGGFVLSFGIIAALALIGGFLEIISMNIAVSKNDAIETGVFKLILDYKIAICAGTIAVAIYCLVTVNTTLPIHMLNEWDSTPIVRGTAFLPHYVSYMISTRLVGYCGNKFGRYLISFWSLIILAIAAVLYSFANSFLFIILPGLLLGLAVGTIDTSMFTQLGYIVDMKYSNCYGAVYAIGDIAVCLGATLGPFINGALVSIIGFTKMFWVTGIITLINSILVLVLHKQKENTVHPQK</sequence>
<dbReference type="PANTHER" id="PTHR23506">
    <property type="entry name" value="GH10249P"/>
    <property type="match status" value="1"/>
</dbReference>
<dbReference type="Proteomes" id="UP000887540">
    <property type="component" value="Unplaced"/>
</dbReference>
<accession>A0A914EKX8</accession>
<feature type="transmembrane region" description="Helical" evidence="6">
    <location>
        <begin position="40"/>
        <end position="60"/>
    </location>
</feature>
<dbReference type="InterPro" id="IPR011701">
    <property type="entry name" value="MFS"/>
</dbReference>
<feature type="transmembrane region" description="Helical" evidence="6">
    <location>
        <begin position="66"/>
        <end position="89"/>
    </location>
</feature>
<evidence type="ECO:0000256" key="2">
    <source>
        <dbReference type="ARBA" id="ARBA00022448"/>
    </source>
</evidence>
<dbReference type="PROSITE" id="PS50850">
    <property type="entry name" value="MFS"/>
    <property type="match status" value="1"/>
</dbReference>
<dbReference type="WBParaSite" id="ACRNAN_scaffold920.g24663.t1">
    <property type="protein sequence ID" value="ACRNAN_scaffold920.g24663.t1"/>
    <property type="gene ID" value="ACRNAN_scaffold920.g24663"/>
</dbReference>
<evidence type="ECO:0000256" key="6">
    <source>
        <dbReference type="SAM" id="Phobius"/>
    </source>
</evidence>
<keyword evidence="5 6" id="KW-0472">Membrane</keyword>
<keyword evidence="2" id="KW-0813">Transport</keyword>
<name>A0A914EKX8_9BILA</name>
<dbReference type="SUPFAM" id="SSF103473">
    <property type="entry name" value="MFS general substrate transporter"/>
    <property type="match status" value="1"/>
</dbReference>
<dbReference type="GO" id="GO:0016020">
    <property type="term" value="C:membrane"/>
    <property type="evidence" value="ECO:0007669"/>
    <property type="project" value="UniProtKB-SubCell"/>
</dbReference>
<keyword evidence="8" id="KW-1185">Reference proteome</keyword>
<protein>
    <submittedName>
        <fullName evidence="9">Major facilitator superfamily (MFS) profile domain-containing protein</fullName>
    </submittedName>
</protein>
<dbReference type="Pfam" id="PF07690">
    <property type="entry name" value="MFS_1"/>
    <property type="match status" value="2"/>
</dbReference>
<feature type="transmembrane region" description="Helical" evidence="6">
    <location>
        <begin position="171"/>
        <end position="191"/>
    </location>
</feature>
<feature type="transmembrane region" description="Helical" evidence="6">
    <location>
        <begin position="6"/>
        <end position="28"/>
    </location>
</feature>
<feature type="transmembrane region" description="Helical" evidence="6">
    <location>
        <begin position="110"/>
        <end position="131"/>
    </location>
</feature>
<feature type="transmembrane region" description="Helical" evidence="6">
    <location>
        <begin position="197"/>
        <end position="214"/>
    </location>
</feature>